<dbReference type="OrthoDB" id="9876299at2759"/>
<evidence type="ECO:0000313" key="5">
    <source>
        <dbReference type="Proteomes" id="UP000076842"/>
    </source>
</evidence>
<keyword evidence="3" id="KW-0560">Oxidoreductase</keyword>
<reference evidence="4 5" key="1">
    <citation type="journal article" date="2016" name="Mol. Biol. Evol.">
        <title>Comparative Genomics of Early-Diverging Mushroom-Forming Fungi Provides Insights into the Origins of Lignocellulose Decay Capabilities.</title>
        <authorList>
            <person name="Nagy L.G."/>
            <person name="Riley R."/>
            <person name="Tritt A."/>
            <person name="Adam C."/>
            <person name="Daum C."/>
            <person name="Floudas D."/>
            <person name="Sun H."/>
            <person name="Yadav J.S."/>
            <person name="Pangilinan J."/>
            <person name="Larsson K.H."/>
            <person name="Matsuura K."/>
            <person name="Barry K."/>
            <person name="Labutti K."/>
            <person name="Kuo R."/>
            <person name="Ohm R.A."/>
            <person name="Bhattacharya S.S."/>
            <person name="Shirouzu T."/>
            <person name="Yoshinaga Y."/>
            <person name="Martin F.M."/>
            <person name="Grigoriev I.V."/>
            <person name="Hibbett D.S."/>
        </authorList>
    </citation>
    <scope>NUCLEOTIDE SEQUENCE [LARGE SCALE GENOMIC DNA]</scope>
    <source>
        <strain evidence="4 5">HHB12733</strain>
    </source>
</reference>
<dbReference type="PROSITE" id="PS00061">
    <property type="entry name" value="ADH_SHORT"/>
    <property type="match status" value="1"/>
</dbReference>
<dbReference type="Gene3D" id="3.40.50.720">
    <property type="entry name" value="NAD(P)-binding Rossmann-like Domain"/>
    <property type="match status" value="1"/>
</dbReference>
<dbReference type="GO" id="GO:0016616">
    <property type="term" value="F:oxidoreductase activity, acting on the CH-OH group of donors, NAD or NADP as acceptor"/>
    <property type="evidence" value="ECO:0007669"/>
    <property type="project" value="UniProtKB-ARBA"/>
</dbReference>
<evidence type="ECO:0000256" key="1">
    <source>
        <dbReference type="ARBA" id="ARBA00006484"/>
    </source>
</evidence>
<name>A0A165I7V5_9BASI</name>
<evidence type="ECO:0000256" key="3">
    <source>
        <dbReference type="ARBA" id="ARBA00023002"/>
    </source>
</evidence>
<keyword evidence="2" id="KW-0521">NADP</keyword>
<dbReference type="InParanoid" id="A0A165I7V5"/>
<dbReference type="AlphaFoldDB" id="A0A165I7V5"/>
<dbReference type="InterPro" id="IPR020904">
    <property type="entry name" value="Sc_DH/Rdtase_CS"/>
</dbReference>
<dbReference type="SUPFAM" id="SSF51735">
    <property type="entry name" value="NAD(P)-binding Rossmann-fold domains"/>
    <property type="match status" value="1"/>
</dbReference>
<evidence type="ECO:0000256" key="2">
    <source>
        <dbReference type="ARBA" id="ARBA00022857"/>
    </source>
</evidence>
<gene>
    <name evidence="4" type="ORF">CALCODRAFT_480958</name>
</gene>
<evidence type="ECO:0000313" key="4">
    <source>
        <dbReference type="EMBL" id="KZT60239.1"/>
    </source>
</evidence>
<protein>
    <submittedName>
        <fullName evidence="4">NAD(P)-binding protein</fullName>
    </submittedName>
</protein>
<dbReference type="PANTHER" id="PTHR43008:SF8">
    <property type="entry name" value="BENZIL REDUCTASE ((S)-BENZOIN FORMING) IRC24"/>
    <property type="match status" value="1"/>
</dbReference>
<proteinExistence type="inferred from homology"/>
<dbReference type="STRING" id="1353952.A0A165I7V5"/>
<dbReference type="GO" id="GO:0050664">
    <property type="term" value="F:oxidoreductase activity, acting on NAD(P)H, oxygen as acceptor"/>
    <property type="evidence" value="ECO:0007669"/>
    <property type="project" value="TreeGrafter"/>
</dbReference>
<dbReference type="PRINTS" id="PR00081">
    <property type="entry name" value="GDHRDH"/>
</dbReference>
<comment type="similarity">
    <text evidence="1">Belongs to the short-chain dehydrogenases/reductases (SDR) family.</text>
</comment>
<dbReference type="Proteomes" id="UP000076842">
    <property type="component" value="Unassembled WGS sequence"/>
</dbReference>
<dbReference type="InterPro" id="IPR002347">
    <property type="entry name" value="SDR_fam"/>
</dbReference>
<sequence>MSMPQVIVTGASKGIGLATAEVLLEVYGAKVVSISRSMTPELEALKAKFGDKLVTVLGDITEPEVSLEALKALPSPTALVLNAAISIFGRVDKYVADDWRKTFELNVFSLFNTLVPAIPALRENKGRVIFVSSGSAVGKTAGMASYNASKAAMNAVVRTFANEEPDIASFAVHPGMVETQMQKHFLEVAPTYLNPAEAEFVAEVHASGKLVKPEDSGYVLASLAVKGSPELSGQFFFWDSPEAVPYMKK</sequence>
<organism evidence="4 5">
    <name type="scientific">Calocera cornea HHB12733</name>
    <dbReference type="NCBI Taxonomy" id="1353952"/>
    <lineage>
        <taxon>Eukaryota</taxon>
        <taxon>Fungi</taxon>
        <taxon>Dikarya</taxon>
        <taxon>Basidiomycota</taxon>
        <taxon>Agaricomycotina</taxon>
        <taxon>Dacrymycetes</taxon>
        <taxon>Dacrymycetales</taxon>
        <taxon>Dacrymycetaceae</taxon>
        <taxon>Calocera</taxon>
    </lineage>
</organism>
<dbReference type="FunCoup" id="A0A165I7V5">
    <property type="interactions" value="61"/>
</dbReference>
<dbReference type="PANTHER" id="PTHR43008">
    <property type="entry name" value="BENZIL REDUCTASE"/>
    <property type="match status" value="1"/>
</dbReference>
<dbReference type="Pfam" id="PF00106">
    <property type="entry name" value="adh_short"/>
    <property type="match status" value="1"/>
</dbReference>
<dbReference type="InterPro" id="IPR036291">
    <property type="entry name" value="NAD(P)-bd_dom_sf"/>
</dbReference>
<keyword evidence="5" id="KW-1185">Reference proteome</keyword>
<dbReference type="EMBL" id="KV423933">
    <property type="protein sequence ID" value="KZT60239.1"/>
    <property type="molecule type" value="Genomic_DNA"/>
</dbReference>
<accession>A0A165I7V5</accession>